<evidence type="ECO:0000313" key="2">
    <source>
        <dbReference type="Proteomes" id="UP001596215"/>
    </source>
</evidence>
<accession>A0ABW1VLQ9</accession>
<dbReference type="PROSITE" id="PS51257">
    <property type="entry name" value="PROKAR_LIPOPROTEIN"/>
    <property type="match status" value="1"/>
</dbReference>
<dbReference type="RefSeq" id="WP_343877444.1">
    <property type="nucleotide sequence ID" value="NZ_BAAAFW010000059.1"/>
</dbReference>
<dbReference type="EMBL" id="JBHSUC010000001">
    <property type="protein sequence ID" value="MFC6360736.1"/>
    <property type="molecule type" value="Genomic_DNA"/>
</dbReference>
<proteinExistence type="predicted"/>
<gene>
    <name evidence="1" type="ORF">ACFP73_01235</name>
</gene>
<dbReference type="Proteomes" id="UP001596215">
    <property type="component" value="Unassembled WGS sequence"/>
</dbReference>
<sequence length="257" mass="29057">MNILSKIAVFLPAFVLLSGCDGRTDQTLLPPDNAQRVTVSVRVPEGITLLPMQMLYRSERCKSKDYNSSNKAYEIRGFNGFKQAFRPQGSGDILQQNIAVDGGGPCQWQLNSLRVSFKISDSNPLVTGKKVIETSYIFDFDDYGLSDGYGTGRAKEVSGDLDLKTDFFPMTYISHMFNETIIEMFGGNTDYEQSSRRYRLRNTKNIVIEPVFHAERNVLLEADKQRGVGMVITYPDGNEEHVRQVNPDYQRLLSLLK</sequence>
<evidence type="ECO:0000313" key="1">
    <source>
        <dbReference type="EMBL" id="MFC6360736.1"/>
    </source>
</evidence>
<protein>
    <recommendedName>
        <fullName evidence="3">Lipoprotein</fullName>
    </recommendedName>
</protein>
<comment type="caution">
    <text evidence="1">The sequence shown here is derived from an EMBL/GenBank/DDBJ whole genome shotgun (WGS) entry which is preliminary data.</text>
</comment>
<name>A0ABW1VLQ9_9GAMM</name>
<evidence type="ECO:0008006" key="3">
    <source>
        <dbReference type="Google" id="ProtNLM"/>
    </source>
</evidence>
<organism evidence="1 2">
    <name type="scientific">Tatumella punctata</name>
    <dbReference type="NCBI Taxonomy" id="399969"/>
    <lineage>
        <taxon>Bacteria</taxon>
        <taxon>Pseudomonadati</taxon>
        <taxon>Pseudomonadota</taxon>
        <taxon>Gammaproteobacteria</taxon>
        <taxon>Enterobacterales</taxon>
        <taxon>Erwiniaceae</taxon>
        <taxon>Tatumella</taxon>
    </lineage>
</organism>
<reference evidence="2" key="1">
    <citation type="journal article" date="2019" name="Int. J. Syst. Evol. Microbiol.">
        <title>The Global Catalogue of Microorganisms (GCM) 10K type strain sequencing project: providing services to taxonomists for standard genome sequencing and annotation.</title>
        <authorList>
            <consortium name="The Broad Institute Genomics Platform"/>
            <consortium name="The Broad Institute Genome Sequencing Center for Infectious Disease"/>
            <person name="Wu L."/>
            <person name="Ma J."/>
        </authorList>
    </citation>
    <scope>NUCLEOTIDE SEQUENCE [LARGE SCALE GENOMIC DNA]</scope>
    <source>
        <strain evidence="2">CGMCC 4.1530</strain>
    </source>
</reference>
<keyword evidence="2" id="KW-1185">Reference proteome</keyword>